<reference evidence="2" key="1">
    <citation type="journal article" date="2019" name="Int. J. Syst. Evol. Microbiol.">
        <title>The Global Catalogue of Microorganisms (GCM) 10K type strain sequencing project: providing services to taxonomists for standard genome sequencing and annotation.</title>
        <authorList>
            <consortium name="The Broad Institute Genomics Platform"/>
            <consortium name="The Broad Institute Genome Sequencing Center for Infectious Disease"/>
            <person name="Wu L."/>
            <person name="Ma J."/>
        </authorList>
    </citation>
    <scope>NUCLEOTIDE SEQUENCE [LARGE SCALE GENOMIC DNA]</scope>
    <source>
        <strain evidence="2">JCM 16545</strain>
    </source>
</reference>
<name>A0ABW4WY09_9BACT</name>
<dbReference type="Gene3D" id="3.40.1440.10">
    <property type="entry name" value="GIY-YIG endonuclease"/>
    <property type="match status" value="1"/>
</dbReference>
<dbReference type="Proteomes" id="UP001597369">
    <property type="component" value="Unassembled WGS sequence"/>
</dbReference>
<accession>A0ABW4WY09</accession>
<dbReference type="EMBL" id="JBHUHV010000037">
    <property type="protein sequence ID" value="MFD2067519.1"/>
    <property type="molecule type" value="Genomic_DNA"/>
</dbReference>
<proteinExistence type="predicted"/>
<comment type="caution">
    <text evidence="1">The sequence shown here is derived from an EMBL/GenBank/DDBJ whole genome shotgun (WGS) entry which is preliminary data.</text>
</comment>
<dbReference type="RefSeq" id="WP_229958188.1">
    <property type="nucleotide sequence ID" value="NZ_JAJJWI010000002.1"/>
</dbReference>
<organism evidence="1 2">
    <name type="scientific">Pontibacter silvestris</name>
    <dbReference type="NCBI Taxonomy" id="2305183"/>
    <lineage>
        <taxon>Bacteria</taxon>
        <taxon>Pseudomonadati</taxon>
        <taxon>Bacteroidota</taxon>
        <taxon>Cytophagia</taxon>
        <taxon>Cytophagales</taxon>
        <taxon>Hymenobacteraceae</taxon>
        <taxon>Pontibacter</taxon>
    </lineage>
</organism>
<sequence>MQAQQSHYFVYIMGGQPRSEVKIGIADDLHQYVQAIRSSSPPAVNYATADKNNLVYYEHYDEKEIALTREQQIKDGGADSAFSLIESMNPNWLDLSDML</sequence>
<dbReference type="InterPro" id="IPR035901">
    <property type="entry name" value="GIY-YIG_endonuc_sf"/>
</dbReference>
<evidence type="ECO:0000313" key="2">
    <source>
        <dbReference type="Proteomes" id="UP001597369"/>
    </source>
</evidence>
<protein>
    <submittedName>
        <fullName evidence="1">Excinuclease ABC subunit C</fullName>
    </submittedName>
</protein>
<evidence type="ECO:0000313" key="1">
    <source>
        <dbReference type="EMBL" id="MFD2067519.1"/>
    </source>
</evidence>
<keyword evidence="2" id="KW-1185">Reference proteome</keyword>
<gene>
    <name evidence="1" type="ORF">ACFSKU_11550</name>
</gene>